<keyword evidence="2" id="KW-1185">Reference proteome</keyword>
<sequence>MSLYAYGAQVAQQNQMAAIITNNSMPSDGFTTRGGNLQNGKYAEVFRFRIDFFSEIIHRLLVFHLHQISLAHDLYGLQCLFGFGELPSQTSEINLNLLDRLVQYLLLERPVNVSSLSSNSRISLYPNLLKILMNS</sequence>
<gene>
    <name evidence="1" type="ORF">KSP39_PZI017982</name>
</gene>
<name>A0AAP0B4B6_9ASPA</name>
<dbReference type="Proteomes" id="UP001418222">
    <property type="component" value="Unassembled WGS sequence"/>
</dbReference>
<reference evidence="1 2" key="1">
    <citation type="journal article" date="2022" name="Nat. Plants">
        <title>Genomes of leafy and leafless Platanthera orchids illuminate the evolution of mycoheterotrophy.</title>
        <authorList>
            <person name="Li M.H."/>
            <person name="Liu K.W."/>
            <person name="Li Z."/>
            <person name="Lu H.C."/>
            <person name="Ye Q.L."/>
            <person name="Zhang D."/>
            <person name="Wang J.Y."/>
            <person name="Li Y.F."/>
            <person name="Zhong Z.M."/>
            <person name="Liu X."/>
            <person name="Yu X."/>
            <person name="Liu D.K."/>
            <person name="Tu X.D."/>
            <person name="Liu B."/>
            <person name="Hao Y."/>
            <person name="Liao X.Y."/>
            <person name="Jiang Y.T."/>
            <person name="Sun W.H."/>
            <person name="Chen J."/>
            <person name="Chen Y.Q."/>
            <person name="Ai Y."/>
            <person name="Zhai J.W."/>
            <person name="Wu S.S."/>
            <person name="Zhou Z."/>
            <person name="Hsiao Y.Y."/>
            <person name="Wu W.L."/>
            <person name="Chen Y.Y."/>
            <person name="Lin Y.F."/>
            <person name="Hsu J.L."/>
            <person name="Li C.Y."/>
            <person name="Wang Z.W."/>
            <person name="Zhao X."/>
            <person name="Zhong W.Y."/>
            <person name="Ma X.K."/>
            <person name="Ma L."/>
            <person name="Huang J."/>
            <person name="Chen G.Z."/>
            <person name="Huang M.Z."/>
            <person name="Huang L."/>
            <person name="Peng D.H."/>
            <person name="Luo Y.B."/>
            <person name="Zou S.Q."/>
            <person name="Chen S.P."/>
            <person name="Lan S."/>
            <person name="Tsai W.C."/>
            <person name="Van de Peer Y."/>
            <person name="Liu Z.J."/>
        </authorList>
    </citation>
    <scope>NUCLEOTIDE SEQUENCE [LARGE SCALE GENOMIC DNA]</scope>
    <source>
        <strain evidence="1">Lor287</strain>
    </source>
</reference>
<proteinExistence type="predicted"/>
<dbReference type="EMBL" id="JBBWWQ010000015">
    <property type="protein sequence ID" value="KAK8928174.1"/>
    <property type="molecule type" value="Genomic_DNA"/>
</dbReference>
<accession>A0AAP0B4B6</accession>
<evidence type="ECO:0000313" key="2">
    <source>
        <dbReference type="Proteomes" id="UP001418222"/>
    </source>
</evidence>
<evidence type="ECO:0000313" key="1">
    <source>
        <dbReference type="EMBL" id="KAK8928174.1"/>
    </source>
</evidence>
<comment type="caution">
    <text evidence="1">The sequence shown here is derived from an EMBL/GenBank/DDBJ whole genome shotgun (WGS) entry which is preliminary data.</text>
</comment>
<organism evidence="1 2">
    <name type="scientific">Platanthera zijinensis</name>
    <dbReference type="NCBI Taxonomy" id="2320716"/>
    <lineage>
        <taxon>Eukaryota</taxon>
        <taxon>Viridiplantae</taxon>
        <taxon>Streptophyta</taxon>
        <taxon>Embryophyta</taxon>
        <taxon>Tracheophyta</taxon>
        <taxon>Spermatophyta</taxon>
        <taxon>Magnoliopsida</taxon>
        <taxon>Liliopsida</taxon>
        <taxon>Asparagales</taxon>
        <taxon>Orchidaceae</taxon>
        <taxon>Orchidoideae</taxon>
        <taxon>Orchideae</taxon>
        <taxon>Orchidinae</taxon>
        <taxon>Platanthera</taxon>
    </lineage>
</organism>
<protein>
    <submittedName>
        <fullName evidence="1">Uncharacterized protein</fullName>
    </submittedName>
</protein>
<dbReference type="AlphaFoldDB" id="A0AAP0B4B6"/>